<dbReference type="AlphaFoldDB" id="A0A0A9Q819"/>
<reference evidence="2" key="2">
    <citation type="journal article" date="2015" name="Data Brief">
        <title>Shoot transcriptome of the giant reed, Arundo donax.</title>
        <authorList>
            <person name="Barrero R.A."/>
            <person name="Guerrero F.D."/>
            <person name="Moolhuijzen P."/>
            <person name="Goolsby J.A."/>
            <person name="Tidwell J."/>
            <person name="Bellgard S.E."/>
            <person name="Bellgard M.I."/>
        </authorList>
    </citation>
    <scope>NUCLEOTIDE SEQUENCE</scope>
    <source>
        <tissue evidence="2">Shoot tissue taken approximately 20 cm above the soil surface</tissue>
    </source>
</reference>
<reference evidence="2" key="1">
    <citation type="submission" date="2014-09" db="EMBL/GenBank/DDBJ databases">
        <authorList>
            <person name="Magalhaes I.L.F."/>
            <person name="Oliveira U."/>
            <person name="Santos F.R."/>
            <person name="Vidigal T.H.D.A."/>
            <person name="Brescovit A.D."/>
            <person name="Santos A.J."/>
        </authorList>
    </citation>
    <scope>NUCLEOTIDE SEQUENCE</scope>
    <source>
        <tissue evidence="2">Shoot tissue taken approximately 20 cm above the soil surface</tissue>
    </source>
</reference>
<feature type="region of interest" description="Disordered" evidence="1">
    <location>
        <begin position="1"/>
        <end position="24"/>
    </location>
</feature>
<proteinExistence type="predicted"/>
<sequence>MPRTRNERPTCKTLPRSSSRPSSYLPCSIQSRVILLNVGA</sequence>
<evidence type="ECO:0000313" key="2">
    <source>
        <dbReference type="EMBL" id="JAD70048.1"/>
    </source>
</evidence>
<feature type="compositionally biased region" description="Basic and acidic residues" evidence="1">
    <location>
        <begin position="1"/>
        <end position="10"/>
    </location>
</feature>
<protein>
    <submittedName>
        <fullName evidence="2">Uncharacterized protein</fullName>
    </submittedName>
</protein>
<evidence type="ECO:0000256" key="1">
    <source>
        <dbReference type="SAM" id="MobiDB-lite"/>
    </source>
</evidence>
<dbReference type="EMBL" id="GBRH01227847">
    <property type="protein sequence ID" value="JAD70048.1"/>
    <property type="molecule type" value="Transcribed_RNA"/>
</dbReference>
<name>A0A0A9Q819_ARUDO</name>
<organism evidence="2">
    <name type="scientific">Arundo donax</name>
    <name type="common">Giant reed</name>
    <name type="synonym">Donax arundinaceus</name>
    <dbReference type="NCBI Taxonomy" id="35708"/>
    <lineage>
        <taxon>Eukaryota</taxon>
        <taxon>Viridiplantae</taxon>
        <taxon>Streptophyta</taxon>
        <taxon>Embryophyta</taxon>
        <taxon>Tracheophyta</taxon>
        <taxon>Spermatophyta</taxon>
        <taxon>Magnoliopsida</taxon>
        <taxon>Liliopsida</taxon>
        <taxon>Poales</taxon>
        <taxon>Poaceae</taxon>
        <taxon>PACMAD clade</taxon>
        <taxon>Arundinoideae</taxon>
        <taxon>Arundineae</taxon>
        <taxon>Arundo</taxon>
    </lineage>
</organism>
<accession>A0A0A9Q819</accession>